<dbReference type="EMBL" id="JBHTAR010000011">
    <property type="protein sequence ID" value="MFC7200903.1"/>
    <property type="molecule type" value="Genomic_DNA"/>
</dbReference>
<accession>A0ABD5Z774</accession>
<dbReference type="InterPro" id="IPR058716">
    <property type="entry name" value="WNWW_dom-containing"/>
</dbReference>
<evidence type="ECO:0000313" key="1">
    <source>
        <dbReference type="EMBL" id="MFC7200903.1"/>
    </source>
</evidence>
<organism evidence="1 2">
    <name type="scientific">Halospeciosus flavus</name>
    <dbReference type="NCBI Taxonomy" id="3032283"/>
    <lineage>
        <taxon>Archaea</taxon>
        <taxon>Methanobacteriati</taxon>
        <taxon>Methanobacteriota</taxon>
        <taxon>Stenosarchaea group</taxon>
        <taxon>Halobacteria</taxon>
        <taxon>Halobacteriales</taxon>
        <taxon>Halobacteriaceae</taxon>
        <taxon>Halospeciosus</taxon>
    </lineage>
</organism>
<evidence type="ECO:0000313" key="2">
    <source>
        <dbReference type="Proteomes" id="UP001596447"/>
    </source>
</evidence>
<proteinExistence type="predicted"/>
<name>A0ABD5Z774_9EURY</name>
<gene>
    <name evidence="1" type="ORF">ACFQJ9_16060</name>
</gene>
<dbReference type="RefSeq" id="WP_279527666.1">
    <property type="nucleotide sequence ID" value="NZ_CP122312.1"/>
</dbReference>
<comment type="caution">
    <text evidence="1">The sequence shown here is derived from an EMBL/GenBank/DDBJ whole genome shotgun (WGS) entry which is preliminary data.</text>
</comment>
<sequence length="102" mass="11384">MCPGFDRRDLRESLAETFDGSRAERRVVARAAGDLADSGQYERHTGTELTVETVVDNLRDAPAPDRAAADGGVATRWNWWMGSLELAFGGYERFRVYGWTAE</sequence>
<dbReference type="Proteomes" id="UP001596447">
    <property type="component" value="Unassembled WGS sequence"/>
</dbReference>
<protein>
    <submittedName>
        <fullName evidence="1">Uncharacterized protein</fullName>
    </submittedName>
</protein>
<reference evidence="1 2" key="1">
    <citation type="journal article" date="2019" name="Int. J. Syst. Evol. Microbiol.">
        <title>The Global Catalogue of Microorganisms (GCM) 10K type strain sequencing project: providing services to taxonomists for standard genome sequencing and annotation.</title>
        <authorList>
            <consortium name="The Broad Institute Genomics Platform"/>
            <consortium name="The Broad Institute Genome Sequencing Center for Infectious Disease"/>
            <person name="Wu L."/>
            <person name="Ma J."/>
        </authorList>
    </citation>
    <scope>NUCLEOTIDE SEQUENCE [LARGE SCALE GENOMIC DNA]</scope>
    <source>
        <strain evidence="1 2">XZGYJ-43</strain>
    </source>
</reference>
<keyword evidence="2" id="KW-1185">Reference proteome</keyword>
<dbReference type="Pfam" id="PF26484">
    <property type="entry name" value="WNWW"/>
    <property type="match status" value="1"/>
</dbReference>
<dbReference type="AlphaFoldDB" id="A0ABD5Z774"/>